<feature type="compositionally biased region" description="Polar residues" evidence="1">
    <location>
        <begin position="325"/>
        <end position="335"/>
    </location>
</feature>
<reference evidence="3 4" key="1">
    <citation type="submission" date="2020-07" db="EMBL/GenBank/DDBJ databases">
        <title>Gai3-2, isolated from salt lake.</title>
        <authorList>
            <person name="Cui H."/>
            <person name="Shi X."/>
        </authorList>
    </citation>
    <scope>NUCLEOTIDE SEQUENCE [LARGE SCALE GENOMIC DNA]</scope>
    <source>
        <strain evidence="3 4">Gai3-2</strain>
    </source>
</reference>
<evidence type="ECO:0000256" key="1">
    <source>
        <dbReference type="SAM" id="MobiDB-lite"/>
    </source>
</evidence>
<feature type="transmembrane region" description="Helical" evidence="2">
    <location>
        <begin position="278"/>
        <end position="297"/>
    </location>
</feature>
<feature type="transmembrane region" description="Helical" evidence="2">
    <location>
        <begin position="303"/>
        <end position="320"/>
    </location>
</feature>
<accession>A0A7D5GCL4</accession>
<evidence type="ECO:0000313" key="4">
    <source>
        <dbReference type="Proteomes" id="UP000509750"/>
    </source>
</evidence>
<feature type="transmembrane region" description="Helical" evidence="2">
    <location>
        <begin position="144"/>
        <end position="164"/>
    </location>
</feature>
<feature type="transmembrane region" description="Helical" evidence="2">
    <location>
        <begin position="170"/>
        <end position="192"/>
    </location>
</feature>
<proteinExistence type="predicted"/>
<sequence>MLALHRFPPSVVLQSGSTAEAPALGPPLAAWVVPCLVGLVLGLVGAAIVRRLSNPVGKFRLLYLGVVAPFGLFAYGVLSLLDFGAALRAPLVGPGSGPLRVVLADFLTMLAAGIVGLAVYAPTVRAVSDARDIDLGTRGSLATMARYLLGLSLLFALAFAPFRLGGADSPLAVAAGLLVLVGVLVAASPWLVAVLRSTSRPTGADADRLAALRDRAGLDVRDVRVLDTDDKETASALVRGPPGYRRLFVTSTFLDAFDDDAATALLAVQAGRVRSRVLVRRFCALVGAVFPLVAALSGWGPRWPLLIAAALALVGGLWLARRASSRPTTTPSIGSARTPWPTRSSDTPRSTTSNRRAAVCRIRSR</sequence>
<evidence type="ECO:0000313" key="3">
    <source>
        <dbReference type="EMBL" id="QLG28305.1"/>
    </source>
</evidence>
<feature type="compositionally biased region" description="Low complexity" evidence="1">
    <location>
        <begin position="337"/>
        <end position="356"/>
    </location>
</feature>
<dbReference type="RefSeq" id="WP_179169880.1">
    <property type="nucleotide sequence ID" value="NZ_CP058529.1"/>
</dbReference>
<dbReference type="EMBL" id="CP058529">
    <property type="protein sequence ID" value="QLG28305.1"/>
    <property type="molecule type" value="Genomic_DNA"/>
</dbReference>
<feature type="transmembrane region" description="Helical" evidence="2">
    <location>
        <begin position="101"/>
        <end position="123"/>
    </location>
</feature>
<dbReference type="AlphaFoldDB" id="A0A7D5GCL4"/>
<feature type="region of interest" description="Disordered" evidence="1">
    <location>
        <begin position="325"/>
        <end position="357"/>
    </location>
</feature>
<dbReference type="KEGG" id="halg:HUG10_12450"/>
<dbReference type="Proteomes" id="UP000509750">
    <property type="component" value="Chromosome"/>
</dbReference>
<name>A0A7D5GCL4_9EURY</name>
<dbReference type="GeneID" id="56029657"/>
<keyword evidence="2" id="KW-0812">Transmembrane</keyword>
<keyword evidence="2" id="KW-0472">Membrane</keyword>
<organism evidence="3 4">
    <name type="scientific">Halorarum halophilum</name>
    <dbReference type="NCBI Taxonomy" id="2743090"/>
    <lineage>
        <taxon>Archaea</taxon>
        <taxon>Methanobacteriati</taxon>
        <taxon>Methanobacteriota</taxon>
        <taxon>Stenosarchaea group</taxon>
        <taxon>Halobacteria</taxon>
        <taxon>Halobacteriales</taxon>
        <taxon>Haloferacaceae</taxon>
        <taxon>Halorarum</taxon>
    </lineage>
</organism>
<gene>
    <name evidence="3" type="ORF">HUG10_12450</name>
</gene>
<keyword evidence="2" id="KW-1133">Transmembrane helix</keyword>
<evidence type="ECO:0000256" key="2">
    <source>
        <dbReference type="SAM" id="Phobius"/>
    </source>
</evidence>
<feature type="transmembrane region" description="Helical" evidence="2">
    <location>
        <begin position="28"/>
        <end position="49"/>
    </location>
</feature>
<keyword evidence="4" id="KW-1185">Reference proteome</keyword>
<dbReference type="OrthoDB" id="170261at2157"/>
<protein>
    <submittedName>
        <fullName evidence="3">Peptidase</fullName>
    </submittedName>
</protein>
<feature type="transmembrane region" description="Helical" evidence="2">
    <location>
        <begin position="61"/>
        <end position="81"/>
    </location>
</feature>